<protein>
    <submittedName>
        <fullName evidence="1">DNA packaging protein</fullName>
        <ecNumber evidence="1">3.6.4.-</ecNumber>
    </submittedName>
</protein>
<organism evidence="1 2">
    <name type="scientific">Bifidobacterium phage BadAztec1</name>
    <dbReference type="NCBI Taxonomy" id="2713243"/>
    <lineage>
        <taxon>Viruses</taxon>
        <taxon>Duplodnaviria</taxon>
        <taxon>Heunggongvirae</taxon>
        <taxon>Uroviricota</taxon>
        <taxon>Caudoviricetes</taxon>
        <taxon>Badaztecvirus</taxon>
        <taxon>Badaztecvirus badaztec1</taxon>
    </lineage>
</organism>
<sequence>MTKIVETDYYDLHDILSHNAMWNFIMGARGLGKTFDSLEFCINKFLHKGYQFIYLRRSEEEIKRIKPTFFDDMAKQFPAYEFQVEGMALQISRKRDDSKHDWKTMGFIIALSTSGNLKSVAFPDVRFIIFDEIFPNKKSNAYLSGEVWMFAEFYNTVDRYKDKTRVIALSNATSLANPYFSAYGIHMEQQHKAIQMYAKGYIAVEKADYKGFSSKVAHSRFGKFMIENNPDYAEYAINNKFQDDTKELIAPLNTSKDTYNYTIETDEGRFSIWSHLEPATFDAYYILSDNTPEHCRIKTTVPSKVRPDKPFLGKRDDIMKRLQTAYRCGRLNFETAELKAIFLNLFGSSLS</sequence>
<keyword evidence="1" id="KW-0378">Hydrolase</keyword>
<dbReference type="EMBL" id="MT006233">
    <property type="protein sequence ID" value="QIG78012.1"/>
    <property type="molecule type" value="Genomic_DNA"/>
</dbReference>
<dbReference type="EC" id="3.6.4.-" evidence="1"/>
<keyword evidence="2" id="KW-1185">Reference proteome</keyword>
<proteinExistence type="predicted"/>
<name>A0A6G6XZB5_9CAUD</name>
<dbReference type="Proteomes" id="UP000501444">
    <property type="component" value="Segment"/>
</dbReference>
<evidence type="ECO:0000313" key="2">
    <source>
        <dbReference type="Proteomes" id="UP000501444"/>
    </source>
</evidence>
<dbReference type="GO" id="GO:0016787">
    <property type="term" value="F:hydrolase activity"/>
    <property type="evidence" value="ECO:0007669"/>
    <property type="project" value="UniProtKB-KW"/>
</dbReference>
<reference evidence="1 2" key="1">
    <citation type="submission" date="2020-01" db="EMBL/GenBank/DDBJ databases">
        <title>Honey bees harbor a diverse gut virome engaging in nested strain-level interactions with the microbiota.</title>
        <authorList>
            <person name="Bonilla-Rosso G."/>
            <person name="Steiner T."/>
            <person name="Wichmann F."/>
            <person name="Bexkens E."/>
            <person name="Engel P."/>
        </authorList>
    </citation>
    <scope>NUCLEOTIDE SEQUENCE [LARGE SCALE GENOMIC DNA]</scope>
</reference>
<evidence type="ECO:0000313" key="1">
    <source>
        <dbReference type="EMBL" id="QIG78012.1"/>
    </source>
</evidence>
<dbReference type="Pfam" id="PF05894">
    <property type="entry name" value="Podovirus_Gp16"/>
    <property type="match status" value="1"/>
</dbReference>
<gene>
    <name evidence="1" type="ORF">BAAZ0010002c01_00004</name>
</gene>
<accession>A0A6G6XZB5</accession>
<dbReference type="InterPro" id="IPR008784">
    <property type="entry name" value="Podovirus_Gp16"/>
</dbReference>